<feature type="binding site" evidence="9">
    <location>
        <position position="81"/>
    </location>
    <ligand>
        <name>[4Fe-4S] cluster</name>
        <dbReference type="ChEBI" id="CHEBI:49883"/>
    </ligand>
</feature>
<comment type="catalytic activity">
    <reaction evidence="1 8">
        <text>ATP + protein L-histidine = ADP + protein N-phospho-L-histidine.</text>
        <dbReference type="EC" id="2.7.13.3"/>
    </reaction>
</comment>
<name>A0AA87LSZ7_9BACL</name>
<dbReference type="GO" id="GO:0051539">
    <property type="term" value="F:4 iron, 4 sulfur cluster binding"/>
    <property type="evidence" value="ECO:0007669"/>
    <property type="project" value="UniProtKB-KW"/>
</dbReference>
<evidence type="ECO:0000256" key="8">
    <source>
        <dbReference type="PIRNR" id="PIRNR037432"/>
    </source>
</evidence>
<protein>
    <recommendedName>
        <fullName evidence="8">Sensor histidine kinase</fullName>
        <ecNumber evidence="8">2.7.13.3</ecNumber>
    </recommendedName>
</protein>
<dbReference type="GO" id="GO:0005506">
    <property type="term" value="F:iron ion binding"/>
    <property type="evidence" value="ECO:0007669"/>
    <property type="project" value="InterPro"/>
</dbReference>
<comment type="cofactor">
    <cofactor evidence="9">
        <name>[4Fe-4S] cluster</name>
        <dbReference type="ChEBI" id="CHEBI:49883"/>
    </cofactor>
    <text evidence="9">Binds 1 [4Fe-4S] cluster.</text>
</comment>
<comment type="PTM">
    <text evidence="10">Autophosphorylated.</text>
</comment>
<dbReference type="GO" id="GO:0000155">
    <property type="term" value="F:phosphorelay sensor kinase activity"/>
    <property type="evidence" value="ECO:0007669"/>
    <property type="project" value="InterPro"/>
</dbReference>
<dbReference type="InterPro" id="IPR017203">
    <property type="entry name" value="Sig_transdc_His_kinase_NreB"/>
</dbReference>
<feature type="binding site" evidence="9">
    <location>
        <position position="66"/>
    </location>
    <ligand>
        <name>[4Fe-4S] cluster</name>
        <dbReference type="ChEBI" id="CHEBI:49883"/>
    </ligand>
</feature>
<dbReference type="SUPFAM" id="SSF55874">
    <property type="entry name" value="ATPase domain of HSP90 chaperone/DNA topoisomerase II/histidine kinase"/>
    <property type="match status" value="1"/>
</dbReference>
<reference evidence="12 13" key="1">
    <citation type="journal article" date="2012" name="J. Bacteriol.">
        <title>Genome Sequence of the Antarctic Psychrophile Bacterium Planococcus antarcticus DSM 14505.</title>
        <authorList>
            <person name="Margolles A."/>
            <person name="Gueimonde M."/>
            <person name="Sanchez B."/>
        </authorList>
    </citation>
    <scope>NUCLEOTIDE SEQUENCE [LARGE SCALE GENOMIC DNA]</scope>
    <source>
        <strain evidence="12 13">DSM 14505</strain>
    </source>
</reference>
<sequence>MELISGKKDQLVDLMLKMYKNSTEAIFFFNSGGHTISMNPAAEKIMSIHVLEQLKIGAENALCNVCRGYTSESDLTTCKDCYFTSSNHEDFSSFQVFLETVGKGIVPYAATFHVIDAEKGTRVFILRDLSIQFETQTKLQQNTMMKNIIKAQENERKRISRELHDSVAQELLSAVVDLRALKYMTDDQKVLKKTSESTATLIRLMDDIRNLSVELRPSALDDFGLEAAFRSHFKRLEESFGLNIDFISTIKRTRYESEIETVLYRVCQEAVFNAIKYAQVETVQVHLFEEENSLQLIVKDEGVGFILGAHPVGTGLGLYGMNERAELVLGNVTISSEIDKGTTIHLCVPLDEKREVAI</sequence>
<keyword evidence="3 8" id="KW-0808">Transferase</keyword>
<dbReference type="Gene3D" id="1.20.5.1930">
    <property type="match status" value="1"/>
</dbReference>
<dbReference type="EC" id="2.7.13.3" evidence="8"/>
<dbReference type="Gene3D" id="3.30.565.10">
    <property type="entry name" value="Histidine kinase-like ATPase, C-terminal domain"/>
    <property type="match status" value="1"/>
</dbReference>
<dbReference type="Pfam" id="PF02518">
    <property type="entry name" value="HATPase_c"/>
    <property type="match status" value="1"/>
</dbReference>
<feature type="modified residue" description="Phosphohistidine; by autocatalysis" evidence="10">
    <location>
        <position position="164"/>
    </location>
</feature>
<keyword evidence="7 8" id="KW-0902">Two-component regulatory system</keyword>
<dbReference type="PIRSF" id="PIRSF037432">
    <property type="entry name" value="STHK_NreB"/>
    <property type="match status" value="1"/>
</dbReference>
<keyword evidence="9" id="KW-0479">Metal-binding</keyword>
<keyword evidence="4 8" id="KW-0547">Nucleotide-binding</keyword>
<evidence type="ECO:0000313" key="12">
    <source>
        <dbReference type="EMBL" id="EIM06704.1"/>
    </source>
</evidence>
<keyword evidence="9" id="KW-0004">4Fe-4S</keyword>
<accession>A0AA87LSZ7</accession>
<evidence type="ECO:0000256" key="1">
    <source>
        <dbReference type="ARBA" id="ARBA00000085"/>
    </source>
</evidence>
<keyword evidence="9" id="KW-0408">Iron</keyword>
<evidence type="ECO:0000256" key="4">
    <source>
        <dbReference type="ARBA" id="ARBA00022741"/>
    </source>
</evidence>
<dbReference type="InterPro" id="IPR011712">
    <property type="entry name" value="Sig_transdc_His_kin_sub3_dim/P"/>
</dbReference>
<dbReference type="Proteomes" id="UP000004725">
    <property type="component" value="Unassembled WGS sequence"/>
</dbReference>
<dbReference type="GO" id="GO:0046983">
    <property type="term" value="F:protein dimerization activity"/>
    <property type="evidence" value="ECO:0007669"/>
    <property type="project" value="InterPro"/>
</dbReference>
<dbReference type="AlphaFoldDB" id="A0AA87LSZ7"/>
<dbReference type="InterPro" id="IPR036890">
    <property type="entry name" value="HATPase_C_sf"/>
</dbReference>
<feature type="binding site" evidence="9">
    <location>
        <position position="78"/>
    </location>
    <ligand>
        <name>[4Fe-4S] cluster</name>
        <dbReference type="ChEBI" id="CHEBI:49883"/>
    </ligand>
</feature>
<dbReference type="SMART" id="SM00387">
    <property type="entry name" value="HATPase_c"/>
    <property type="match status" value="1"/>
</dbReference>
<feature type="domain" description="Histidine kinase/HSP90-like ATPase" evidence="11">
    <location>
        <begin position="258"/>
        <end position="352"/>
    </location>
</feature>
<keyword evidence="2 10" id="KW-0597">Phosphoprotein</keyword>
<dbReference type="InterPro" id="IPR003594">
    <property type="entry name" value="HATPase_dom"/>
</dbReference>
<evidence type="ECO:0000256" key="9">
    <source>
        <dbReference type="PIRSR" id="PIRSR037432-50"/>
    </source>
</evidence>
<evidence type="ECO:0000256" key="5">
    <source>
        <dbReference type="ARBA" id="ARBA00022777"/>
    </source>
</evidence>
<dbReference type="InterPro" id="IPR050482">
    <property type="entry name" value="Sensor_HK_TwoCompSys"/>
</dbReference>
<evidence type="ECO:0000256" key="6">
    <source>
        <dbReference type="ARBA" id="ARBA00022840"/>
    </source>
</evidence>
<evidence type="ECO:0000256" key="7">
    <source>
        <dbReference type="ARBA" id="ARBA00023012"/>
    </source>
</evidence>
<evidence type="ECO:0000313" key="13">
    <source>
        <dbReference type="Proteomes" id="UP000004725"/>
    </source>
</evidence>
<feature type="binding site" evidence="9">
    <location>
        <position position="63"/>
    </location>
    <ligand>
        <name>[4Fe-4S] cluster</name>
        <dbReference type="ChEBI" id="CHEBI:49883"/>
    </ligand>
</feature>
<evidence type="ECO:0000259" key="11">
    <source>
        <dbReference type="SMART" id="SM00387"/>
    </source>
</evidence>
<keyword evidence="5 8" id="KW-0418">Kinase</keyword>
<evidence type="ECO:0000256" key="3">
    <source>
        <dbReference type="ARBA" id="ARBA00022679"/>
    </source>
</evidence>
<organism evidence="12 13">
    <name type="scientific">Planococcus antarcticus DSM 14505</name>
    <dbReference type="NCBI Taxonomy" id="1185653"/>
    <lineage>
        <taxon>Bacteria</taxon>
        <taxon>Bacillati</taxon>
        <taxon>Bacillota</taxon>
        <taxon>Bacilli</taxon>
        <taxon>Bacillales</taxon>
        <taxon>Caryophanaceae</taxon>
        <taxon>Planococcus</taxon>
    </lineage>
</organism>
<dbReference type="GO" id="GO:0005737">
    <property type="term" value="C:cytoplasm"/>
    <property type="evidence" value="ECO:0007669"/>
    <property type="project" value="InterPro"/>
</dbReference>
<evidence type="ECO:0000256" key="2">
    <source>
        <dbReference type="ARBA" id="ARBA00022553"/>
    </source>
</evidence>
<dbReference type="CDD" id="cd16917">
    <property type="entry name" value="HATPase_UhpB-NarQ-NarX-like"/>
    <property type="match status" value="1"/>
</dbReference>
<evidence type="ECO:0000256" key="10">
    <source>
        <dbReference type="PIRSR" id="PIRSR037432-51"/>
    </source>
</evidence>
<comment type="caution">
    <text evidence="12">The sequence shown here is derived from an EMBL/GenBank/DDBJ whole genome shotgun (WGS) entry which is preliminary data.</text>
</comment>
<keyword evidence="6 8" id="KW-0067">ATP-binding</keyword>
<dbReference type="PANTHER" id="PTHR24421:SF10">
    <property type="entry name" value="NITRATE_NITRITE SENSOR PROTEIN NARQ"/>
    <property type="match status" value="1"/>
</dbReference>
<proteinExistence type="predicted"/>
<dbReference type="Pfam" id="PF07730">
    <property type="entry name" value="HisKA_3"/>
    <property type="match status" value="1"/>
</dbReference>
<gene>
    <name evidence="12" type="ORF">A1A1_09121</name>
</gene>
<keyword evidence="9" id="KW-0411">Iron-sulfur</keyword>
<dbReference type="EMBL" id="AJYB01000026">
    <property type="protein sequence ID" value="EIM06704.1"/>
    <property type="molecule type" value="Genomic_DNA"/>
</dbReference>
<dbReference type="GO" id="GO:0016020">
    <property type="term" value="C:membrane"/>
    <property type="evidence" value="ECO:0007669"/>
    <property type="project" value="InterPro"/>
</dbReference>
<dbReference type="PANTHER" id="PTHR24421">
    <property type="entry name" value="NITRATE/NITRITE SENSOR PROTEIN NARX-RELATED"/>
    <property type="match status" value="1"/>
</dbReference>
<dbReference type="GO" id="GO:0005524">
    <property type="term" value="F:ATP binding"/>
    <property type="evidence" value="ECO:0007669"/>
    <property type="project" value="UniProtKB-KW"/>
</dbReference>